<name>A0ABW9KH38_9BACT</name>
<evidence type="ECO:0008006" key="4">
    <source>
        <dbReference type="Google" id="ProtNLM"/>
    </source>
</evidence>
<accession>A0ABW9KH38</accession>
<sequence length="219" mass="23673">MSNFFSRAMLAGLVGSAAMAGTAFAQVFKPAEPVTYTQKYEVFGGLNFLNGQAGQNLPKRYNLGGGDVMFTDWLTPRFGVAGDVRYDAGTTPVFPSGQATSPPVQTRPLVSQFIYMGGVQYHWFGNHFAGVNLHGLAGASSGQFDHSNPGLPKQTFTDATGLYANHTAFNGVVGGSIDFNRSARWAVRLQPDLVFEKFGTELREFVSFSGGVVYRFGDR</sequence>
<keyword evidence="1" id="KW-0732">Signal</keyword>
<dbReference type="EMBL" id="JBJYXY010000001">
    <property type="protein sequence ID" value="MFN2975087.1"/>
    <property type="molecule type" value="Genomic_DNA"/>
</dbReference>
<dbReference type="Proteomes" id="UP001634747">
    <property type="component" value="Unassembled WGS sequence"/>
</dbReference>
<evidence type="ECO:0000313" key="2">
    <source>
        <dbReference type="EMBL" id="MFN2975087.1"/>
    </source>
</evidence>
<feature type="chain" id="PRO_5045892383" description="Outer membrane protein beta-barrel domain-containing protein" evidence="1">
    <location>
        <begin position="26"/>
        <end position="219"/>
    </location>
</feature>
<reference evidence="2 3" key="1">
    <citation type="submission" date="2024-12" db="EMBL/GenBank/DDBJ databases">
        <authorList>
            <person name="Lee Y."/>
        </authorList>
    </citation>
    <scope>NUCLEOTIDE SEQUENCE [LARGE SCALE GENOMIC DNA]</scope>
    <source>
        <strain evidence="2 3">03SUJ4</strain>
    </source>
</reference>
<evidence type="ECO:0000313" key="3">
    <source>
        <dbReference type="Proteomes" id="UP001634747"/>
    </source>
</evidence>
<comment type="caution">
    <text evidence="2">The sequence shown here is derived from an EMBL/GenBank/DDBJ whole genome shotgun (WGS) entry which is preliminary data.</text>
</comment>
<protein>
    <recommendedName>
        <fullName evidence="4">Outer membrane protein beta-barrel domain-containing protein</fullName>
    </recommendedName>
</protein>
<proteinExistence type="predicted"/>
<evidence type="ECO:0000256" key="1">
    <source>
        <dbReference type="SAM" id="SignalP"/>
    </source>
</evidence>
<keyword evidence="3" id="KW-1185">Reference proteome</keyword>
<dbReference type="RefSeq" id="WP_263413375.1">
    <property type="nucleotide sequence ID" value="NZ_BAABBH010000001.1"/>
</dbReference>
<gene>
    <name evidence="2" type="ORF">ACK2TP_04875</name>
</gene>
<feature type="signal peptide" evidence="1">
    <location>
        <begin position="1"/>
        <end position="25"/>
    </location>
</feature>
<organism evidence="2 3">
    <name type="scientific">Terriglobus aquaticus</name>
    <dbReference type="NCBI Taxonomy" id="940139"/>
    <lineage>
        <taxon>Bacteria</taxon>
        <taxon>Pseudomonadati</taxon>
        <taxon>Acidobacteriota</taxon>
        <taxon>Terriglobia</taxon>
        <taxon>Terriglobales</taxon>
        <taxon>Acidobacteriaceae</taxon>
        <taxon>Terriglobus</taxon>
    </lineage>
</organism>